<dbReference type="InterPro" id="IPR038717">
    <property type="entry name" value="Tc1-like_DDE_dom"/>
</dbReference>
<dbReference type="Proteomes" id="UP000663828">
    <property type="component" value="Unassembled WGS sequence"/>
</dbReference>
<dbReference type="Pfam" id="PF13358">
    <property type="entry name" value="DDE_3"/>
    <property type="match status" value="1"/>
</dbReference>
<sequence length="125" mass="15005">GRLYVEILQNHLIGNARKQFGRRWRYQQDNDPKHTSRIAKQFLKEQVPEIIDWPSNSPDLNPIENLWSILKRRVEKRRPSNINELDQFLHEEWENIDLKIVNNLVQSMKSRCLAIIDSKGKRIDY</sequence>
<evidence type="ECO:0000259" key="1">
    <source>
        <dbReference type="Pfam" id="PF13358"/>
    </source>
</evidence>
<keyword evidence="3" id="KW-1185">Reference proteome</keyword>
<evidence type="ECO:0000313" key="2">
    <source>
        <dbReference type="EMBL" id="CAF1540052.1"/>
    </source>
</evidence>
<reference evidence="2" key="1">
    <citation type="submission" date="2021-02" db="EMBL/GenBank/DDBJ databases">
        <authorList>
            <person name="Nowell W R."/>
        </authorList>
    </citation>
    <scope>NUCLEOTIDE SEQUENCE</scope>
</reference>
<dbReference type="AlphaFoldDB" id="A0A815W1I4"/>
<feature type="non-terminal residue" evidence="2">
    <location>
        <position position="1"/>
    </location>
</feature>
<organism evidence="2 3">
    <name type="scientific">Adineta ricciae</name>
    <name type="common">Rotifer</name>
    <dbReference type="NCBI Taxonomy" id="249248"/>
    <lineage>
        <taxon>Eukaryota</taxon>
        <taxon>Metazoa</taxon>
        <taxon>Spiralia</taxon>
        <taxon>Gnathifera</taxon>
        <taxon>Rotifera</taxon>
        <taxon>Eurotatoria</taxon>
        <taxon>Bdelloidea</taxon>
        <taxon>Adinetida</taxon>
        <taxon>Adinetidae</taxon>
        <taxon>Adineta</taxon>
    </lineage>
</organism>
<dbReference type="PANTHER" id="PTHR47326">
    <property type="entry name" value="TRANSPOSABLE ELEMENT TC3 TRANSPOSASE-LIKE PROTEIN"/>
    <property type="match status" value="1"/>
</dbReference>
<dbReference type="EMBL" id="CAJNOR010005011">
    <property type="protein sequence ID" value="CAF1540052.1"/>
    <property type="molecule type" value="Genomic_DNA"/>
</dbReference>
<comment type="caution">
    <text evidence="2">The sequence shown here is derived from an EMBL/GenBank/DDBJ whole genome shotgun (WGS) entry which is preliminary data.</text>
</comment>
<dbReference type="InterPro" id="IPR036397">
    <property type="entry name" value="RNaseH_sf"/>
</dbReference>
<evidence type="ECO:0000313" key="3">
    <source>
        <dbReference type="Proteomes" id="UP000663828"/>
    </source>
</evidence>
<gene>
    <name evidence="2" type="ORF">XAT740_LOCUS42114</name>
</gene>
<dbReference type="PANTHER" id="PTHR47326:SF1">
    <property type="entry name" value="HTH PSQ-TYPE DOMAIN-CONTAINING PROTEIN"/>
    <property type="match status" value="1"/>
</dbReference>
<dbReference type="Gene3D" id="3.30.420.10">
    <property type="entry name" value="Ribonuclease H-like superfamily/Ribonuclease H"/>
    <property type="match status" value="1"/>
</dbReference>
<dbReference type="GO" id="GO:0003676">
    <property type="term" value="F:nucleic acid binding"/>
    <property type="evidence" value="ECO:0007669"/>
    <property type="project" value="InterPro"/>
</dbReference>
<proteinExistence type="predicted"/>
<accession>A0A815W1I4</accession>
<name>A0A815W1I4_ADIRI</name>
<protein>
    <recommendedName>
        <fullName evidence="1">Tc1-like transposase DDE domain-containing protein</fullName>
    </recommendedName>
</protein>
<feature type="domain" description="Tc1-like transposase DDE" evidence="1">
    <location>
        <begin position="28"/>
        <end position="85"/>
    </location>
</feature>